<name>A0A4P6JR98_KTERU</name>
<sequence>MRKRSTYGLVLLLIALFLAGIGALLVYVHPDPLGCMVSRVISEDRHYSEPDDYLYIVQLQGMYTPLGHFCGYLRASLQVEAPANYTTAVDEVSLYDAASDKTDVFTRSYPPSDHSQTIAVTTPWSIAQCGRVVEATATYYQDILASGSSVMTPFACG</sequence>
<proteinExistence type="predicted"/>
<dbReference type="EMBL" id="CP035758">
    <property type="protein sequence ID" value="QBD77813.1"/>
    <property type="molecule type" value="Genomic_DNA"/>
</dbReference>
<evidence type="ECO:0000313" key="1">
    <source>
        <dbReference type="EMBL" id="QBD77813.1"/>
    </source>
</evidence>
<keyword evidence="2" id="KW-1185">Reference proteome</keyword>
<reference evidence="1 2" key="1">
    <citation type="submission" date="2019-01" db="EMBL/GenBank/DDBJ databases">
        <title>Ktedonosporobacter rubrisoli SCAWS-G2.</title>
        <authorList>
            <person name="Huang Y."/>
            <person name="Yan B."/>
        </authorList>
    </citation>
    <scope>NUCLEOTIDE SEQUENCE [LARGE SCALE GENOMIC DNA]</scope>
    <source>
        <strain evidence="1 2">SCAWS-G2</strain>
    </source>
</reference>
<accession>A0A4P6JR98</accession>
<protein>
    <submittedName>
        <fullName evidence="1">Uncharacterized protein</fullName>
    </submittedName>
</protein>
<dbReference type="RefSeq" id="WP_129888866.1">
    <property type="nucleotide sequence ID" value="NZ_CP035758.1"/>
</dbReference>
<dbReference type="Proteomes" id="UP000290365">
    <property type="component" value="Chromosome"/>
</dbReference>
<evidence type="ECO:0000313" key="2">
    <source>
        <dbReference type="Proteomes" id="UP000290365"/>
    </source>
</evidence>
<gene>
    <name evidence="1" type="ORF">EPA93_18160</name>
</gene>
<organism evidence="1 2">
    <name type="scientific">Ktedonosporobacter rubrisoli</name>
    <dbReference type="NCBI Taxonomy" id="2509675"/>
    <lineage>
        <taxon>Bacteria</taxon>
        <taxon>Bacillati</taxon>
        <taxon>Chloroflexota</taxon>
        <taxon>Ktedonobacteria</taxon>
        <taxon>Ktedonobacterales</taxon>
        <taxon>Ktedonosporobacteraceae</taxon>
        <taxon>Ktedonosporobacter</taxon>
    </lineage>
</organism>
<dbReference type="KEGG" id="kbs:EPA93_18160"/>
<dbReference type="AlphaFoldDB" id="A0A4P6JR98"/>